<dbReference type="Proteomes" id="UP000774617">
    <property type="component" value="Unassembled WGS sequence"/>
</dbReference>
<gene>
    <name evidence="2" type="ORF">B0J12DRAFT_398570</name>
</gene>
<reference evidence="2 3" key="1">
    <citation type="journal article" date="2021" name="Nat. Commun.">
        <title>Genetic determinants of endophytism in the Arabidopsis root mycobiome.</title>
        <authorList>
            <person name="Mesny F."/>
            <person name="Miyauchi S."/>
            <person name="Thiergart T."/>
            <person name="Pickel B."/>
            <person name="Atanasova L."/>
            <person name="Karlsson M."/>
            <person name="Huettel B."/>
            <person name="Barry K.W."/>
            <person name="Haridas S."/>
            <person name="Chen C."/>
            <person name="Bauer D."/>
            <person name="Andreopoulos W."/>
            <person name="Pangilinan J."/>
            <person name="LaButti K."/>
            <person name="Riley R."/>
            <person name="Lipzen A."/>
            <person name="Clum A."/>
            <person name="Drula E."/>
            <person name="Henrissat B."/>
            <person name="Kohler A."/>
            <person name="Grigoriev I.V."/>
            <person name="Martin F.M."/>
            <person name="Hacquard S."/>
        </authorList>
    </citation>
    <scope>NUCLEOTIDE SEQUENCE [LARGE SCALE GENOMIC DNA]</scope>
    <source>
        <strain evidence="2 3">MPI-SDFR-AT-0080</strain>
    </source>
</reference>
<keyword evidence="3" id="KW-1185">Reference proteome</keyword>
<feature type="transmembrane region" description="Helical" evidence="1">
    <location>
        <begin position="12"/>
        <end position="29"/>
    </location>
</feature>
<dbReference type="EMBL" id="JAGTJR010000007">
    <property type="protein sequence ID" value="KAH7056954.1"/>
    <property type="molecule type" value="Genomic_DNA"/>
</dbReference>
<name>A0ABQ8GL49_9PEZI</name>
<keyword evidence="1" id="KW-1133">Transmembrane helix</keyword>
<comment type="caution">
    <text evidence="2">The sequence shown here is derived from an EMBL/GenBank/DDBJ whole genome shotgun (WGS) entry which is preliminary data.</text>
</comment>
<protein>
    <recommendedName>
        <fullName evidence="4">Secreted protein</fullName>
    </recommendedName>
</protein>
<organism evidence="2 3">
    <name type="scientific">Macrophomina phaseolina</name>
    <dbReference type="NCBI Taxonomy" id="35725"/>
    <lineage>
        <taxon>Eukaryota</taxon>
        <taxon>Fungi</taxon>
        <taxon>Dikarya</taxon>
        <taxon>Ascomycota</taxon>
        <taxon>Pezizomycotina</taxon>
        <taxon>Dothideomycetes</taxon>
        <taxon>Dothideomycetes incertae sedis</taxon>
        <taxon>Botryosphaeriales</taxon>
        <taxon>Botryosphaeriaceae</taxon>
        <taxon>Macrophomina</taxon>
    </lineage>
</organism>
<accession>A0ABQ8GL49</accession>
<keyword evidence="1" id="KW-0812">Transmembrane</keyword>
<keyword evidence="1" id="KW-0472">Membrane</keyword>
<evidence type="ECO:0008006" key="4">
    <source>
        <dbReference type="Google" id="ProtNLM"/>
    </source>
</evidence>
<proteinExistence type="predicted"/>
<feature type="transmembrane region" description="Helical" evidence="1">
    <location>
        <begin position="49"/>
        <end position="69"/>
    </location>
</feature>
<evidence type="ECO:0000313" key="2">
    <source>
        <dbReference type="EMBL" id="KAH7056954.1"/>
    </source>
</evidence>
<evidence type="ECO:0000313" key="3">
    <source>
        <dbReference type="Proteomes" id="UP000774617"/>
    </source>
</evidence>
<evidence type="ECO:0000256" key="1">
    <source>
        <dbReference type="SAM" id="Phobius"/>
    </source>
</evidence>
<sequence>MAVLIFGIFPPLSWFRLFSALFCTFSAGCGQTRIRTTFRPAILLQSGRFGVVFSSVFFFFFLCFVLGPFELCTRSSGRKIWGPLAGWRIGLLGGGEGGR</sequence>